<dbReference type="InterPro" id="IPR050212">
    <property type="entry name" value="Ntdp-like"/>
</dbReference>
<dbReference type="InterPro" id="IPR035930">
    <property type="entry name" value="FomD-like_sf"/>
</dbReference>
<dbReference type="AlphaFoldDB" id="A0A1A9GGT4"/>
<dbReference type="Proteomes" id="UP000077868">
    <property type="component" value="Chromosome"/>
</dbReference>
<protein>
    <recommendedName>
        <fullName evidence="2">DUF402 domain-containing protein</fullName>
    </recommendedName>
</protein>
<evidence type="ECO:0000313" key="4">
    <source>
        <dbReference type="Proteomes" id="UP000077868"/>
    </source>
</evidence>
<evidence type="ECO:0000259" key="2">
    <source>
        <dbReference type="Pfam" id="PF04167"/>
    </source>
</evidence>
<gene>
    <name evidence="3" type="ORF">I601_0400</name>
</gene>
<dbReference type="PATRIC" id="fig|1300347.3.peg.400"/>
<sequence length="161" mass="17733">MSKWGGRAHWSFDGLLLGADAWGEWIGVRAGTVHERPGARFVSEVDTVTLAPRTGWYAATFHAPGLWASVYVDVATPPAWDGPVLRSVDLDLDVVRTAEGRVYVDDEDEFEEHRVALDYPADVVGAAREWCALVHEQVLAEAAPYDGHAQRWLAELARAHG</sequence>
<dbReference type="PANTHER" id="PTHR39159:SF1">
    <property type="entry name" value="UPF0374 PROTEIN YGAC"/>
    <property type="match status" value="1"/>
</dbReference>
<dbReference type="SUPFAM" id="SSF159234">
    <property type="entry name" value="FomD-like"/>
    <property type="match status" value="1"/>
</dbReference>
<proteinExistence type="predicted"/>
<dbReference type="GO" id="GO:0016787">
    <property type="term" value="F:hydrolase activity"/>
    <property type="evidence" value="ECO:0007669"/>
    <property type="project" value="UniProtKB-KW"/>
</dbReference>
<reference evidence="3 4" key="1">
    <citation type="submission" date="2016-03" db="EMBL/GenBank/DDBJ databases">
        <title>Complete genome sequence of a soil Actinobacterium, Nocardioides dokdonensis FR1436.</title>
        <authorList>
            <person name="Kwon S.-K."/>
            <person name="Kim K."/>
            <person name="Kim J.F."/>
        </authorList>
    </citation>
    <scope>NUCLEOTIDE SEQUENCE [LARGE SCALE GENOMIC DNA]</scope>
    <source>
        <strain evidence="3 4">FR1436</strain>
    </source>
</reference>
<dbReference type="Pfam" id="PF04167">
    <property type="entry name" value="DUF402"/>
    <property type="match status" value="1"/>
</dbReference>
<accession>A0A1A9GGT4</accession>
<evidence type="ECO:0000256" key="1">
    <source>
        <dbReference type="ARBA" id="ARBA00022801"/>
    </source>
</evidence>
<evidence type="ECO:0000313" key="3">
    <source>
        <dbReference type="EMBL" id="ANH36852.1"/>
    </source>
</evidence>
<dbReference type="STRING" id="1300347.I601_0400"/>
<organism evidence="3 4">
    <name type="scientific">Nocardioides dokdonensis FR1436</name>
    <dbReference type="NCBI Taxonomy" id="1300347"/>
    <lineage>
        <taxon>Bacteria</taxon>
        <taxon>Bacillati</taxon>
        <taxon>Actinomycetota</taxon>
        <taxon>Actinomycetes</taxon>
        <taxon>Propionibacteriales</taxon>
        <taxon>Nocardioidaceae</taxon>
        <taxon>Nocardioides</taxon>
    </lineage>
</organism>
<dbReference type="KEGG" id="ndk:I601_0400"/>
<dbReference type="Gene3D" id="2.40.380.10">
    <property type="entry name" value="FomD-like"/>
    <property type="match status" value="1"/>
</dbReference>
<name>A0A1A9GGT4_9ACTN</name>
<keyword evidence="4" id="KW-1185">Reference proteome</keyword>
<feature type="domain" description="DUF402" evidence="2">
    <location>
        <begin position="37"/>
        <end position="139"/>
    </location>
</feature>
<dbReference type="PANTHER" id="PTHR39159">
    <property type="match status" value="1"/>
</dbReference>
<keyword evidence="1" id="KW-0378">Hydrolase</keyword>
<dbReference type="InterPro" id="IPR007295">
    <property type="entry name" value="DUF402"/>
</dbReference>
<dbReference type="EMBL" id="CP015079">
    <property type="protein sequence ID" value="ANH36852.1"/>
    <property type="molecule type" value="Genomic_DNA"/>
</dbReference>